<dbReference type="EMBL" id="MVHH01000050">
    <property type="protein sequence ID" value="OQZ93683.1"/>
    <property type="molecule type" value="Genomic_DNA"/>
</dbReference>
<evidence type="ECO:0000313" key="2">
    <source>
        <dbReference type="EMBL" id="KKB99471.1"/>
    </source>
</evidence>
<sequence length="111" mass="11538">MARILARHVAVFDPKGNLRQFAPGDCPPAWAVKQITNPKAWGGTPESDGAEPAGKHRAAGGGGEGPPPLAGPNAGRDPWAAYATALGVDVDEDDKRDVIVDKIRNAGHPVE</sequence>
<reference evidence="4 7" key="4">
    <citation type="submission" date="2018-09" db="EMBL/GenBank/DDBJ databases">
        <title>Metagenome Assembled Genomes from an Advanced Water Purification Facility.</title>
        <authorList>
            <person name="Stamps B.W."/>
            <person name="Spear J.R."/>
        </authorList>
    </citation>
    <scope>NUCLEOTIDE SEQUENCE [LARGE SCALE GENOMIC DNA]</scope>
    <source>
        <strain evidence="4">Bin_29_2</strain>
    </source>
</reference>
<reference evidence="3 6" key="3">
    <citation type="submission" date="2016-12" db="EMBL/GenBank/DDBJ databases">
        <title>The new phylogeny of genus Mycobacterium.</title>
        <authorList>
            <person name="Tortoli E."/>
            <person name="Trovato A."/>
            <person name="Cirillo D.M."/>
        </authorList>
    </citation>
    <scope>NUCLEOTIDE SEQUENCE [LARGE SCALE GENOMIC DNA]</scope>
    <source>
        <strain evidence="3 6">DSM 44942</strain>
    </source>
</reference>
<organism evidence="2 5">
    <name type="scientific">Mycolicibacter arupensis</name>
    <dbReference type="NCBI Taxonomy" id="342002"/>
    <lineage>
        <taxon>Bacteria</taxon>
        <taxon>Bacillati</taxon>
        <taxon>Actinomycetota</taxon>
        <taxon>Actinomycetes</taxon>
        <taxon>Mycobacteriales</taxon>
        <taxon>Mycobacteriaceae</taxon>
        <taxon>Mycolicibacter</taxon>
    </lineage>
</organism>
<evidence type="ECO:0000256" key="1">
    <source>
        <dbReference type="SAM" id="MobiDB-lite"/>
    </source>
</evidence>
<dbReference type="STRING" id="342002.BST15_17580"/>
<reference evidence="5" key="1">
    <citation type="submission" date="2015-04" db="EMBL/GenBank/DDBJ databases">
        <title>Genome sequence of Mycobacterium arupense GUC1.</title>
        <authorList>
            <person name="Greninger A.L."/>
            <person name="Cunningham G."/>
            <person name="Chiu C.Y."/>
            <person name="Miller S."/>
        </authorList>
    </citation>
    <scope>NUCLEOTIDE SEQUENCE [LARGE SCALE GENOMIC DNA]</scope>
    <source>
        <strain evidence="5">GUC1</strain>
    </source>
</reference>
<dbReference type="EMBL" id="LASW01000033">
    <property type="protein sequence ID" value="KKB99471.1"/>
    <property type="molecule type" value="Genomic_DNA"/>
</dbReference>
<feature type="region of interest" description="Disordered" evidence="1">
    <location>
        <begin position="38"/>
        <end position="77"/>
    </location>
</feature>
<evidence type="ECO:0000313" key="4">
    <source>
        <dbReference type="EMBL" id="TXI54444.1"/>
    </source>
</evidence>
<evidence type="ECO:0000313" key="3">
    <source>
        <dbReference type="EMBL" id="OQZ93683.1"/>
    </source>
</evidence>
<dbReference type="OrthoDB" id="7605636at2"/>
<comment type="caution">
    <text evidence="2">The sequence shown here is derived from an EMBL/GenBank/DDBJ whole genome shotgun (WGS) entry which is preliminary data.</text>
</comment>
<dbReference type="Proteomes" id="UP000034416">
    <property type="component" value="Unassembled WGS sequence"/>
</dbReference>
<dbReference type="PATRIC" id="fig|342002.3.peg.46"/>
<dbReference type="EMBL" id="SSGD01000085">
    <property type="protein sequence ID" value="TXI54444.1"/>
    <property type="molecule type" value="Genomic_DNA"/>
</dbReference>
<accession>A0A0F5MXP6</accession>
<gene>
    <name evidence="3" type="ORF">BST15_17580</name>
    <name evidence="4" type="ORF">E6Q54_14675</name>
    <name evidence="2" type="ORF">WR43_09660</name>
</gene>
<dbReference type="RefSeq" id="WP_046189361.1">
    <property type="nucleotide sequence ID" value="NZ_JACKUJ010000046.1"/>
</dbReference>
<evidence type="ECO:0000313" key="6">
    <source>
        <dbReference type="Proteomes" id="UP000192327"/>
    </source>
</evidence>
<evidence type="ECO:0000313" key="5">
    <source>
        <dbReference type="Proteomes" id="UP000034416"/>
    </source>
</evidence>
<proteinExistence type="predicted"/>
<dbReference type="Proteomes" id="UP000321797">
    <property type="component" value="Unassembled WGS sequence"/>
</dbReference>
<name>A0A0F5MXP6_9MYCO</name>
<keyword evidence="6" id="KW-1185">Reference proteome</keyword>
<dbReference type="AlphaFoldDB" id="A0A0F5MXP6"/>
<dbReference type="Proteomes" id="UP000192327">
    <property type="component" value="Unassembled WGS sequence"/>
</dbReference>
<evidence type="ECO:0000313" key="7">
    <source>
        <dbReference type="Proteomes" id="UP000321797"/>
    </source>
</evidence>
<protein>
    <submittedName>
        <fullName evidence="2">Uncharacterized protein</fullName>
    </submittedName>
</protein>
<reference evidence="2" key="2">
    <citation type="submission" date="2015-04" db="EMBL/GenBank/DDBJ databases">
        <title>Genome sequence of Mycobacterium arupense strain GUC1.</title>
        <authorList>
            <person name="Greninger A.L."/>
            <person name="Cunningham G."/>
            <person name="Chiu C.Y."/>
            <person name="Miller S."/>
        </authorList>
    </citation>
    <scope>NUCLEOTIDE SEQUENCE</scope>
    <source>
        <strain evidence="2">GUC1</strain>
    </source>
</reference>